<organism evidence="2 3">
    <name type="scientific">Brachybacterium endophyticum</name>
    <dbReference type="NCBI Taxonomy" id="2182385"/>
    <lineage>
        <taxon>Bacteria</taxon>
        <taxon>Bacillati</taxon>
        <taxon>Actinomycetota</taxon>
        <taxon>Actinomycetes</taxon>
        <taxon>Micrococcales</taxon>
        <taxon>Dermabacteraceae</taxon>
        <taxon>Brachybacterium</taxon>
    </lineage>
</organism>
<proteinExistence type="predicted"/>
<evidence type="ECO:0000313" key="3">
    <source>
        <dbReference type="Proteomes" id="UP000245590"/>
    </source>
</evidence>
<dbReference type="PANTHER" id="PTHR34875">
    <property type="entry name" value="UPF0237 PROTEIN MJ1558"/>
    <property type="match status" value="1"/>
</dbReference>
<gene>
    <name evidence="2" type="ORF">DEO23_12795</name>
</gene>
<protein>
    <submittedName>
        <fullName evidence="2">Transcriptional regulator</fullName>
    </submittedName>
</protein>
<evidence type="ECO:0000313" key="2">
    <source>
        <dbReference type="EMBL" id="PWH05612.1"/>
    </source>
</evidence>
<dbReference type="PIRSF" id="PIRSF028103">
    <property type="entry name" value="GcvR"/>
    <property type="match status" value="1"/>
</dbReference>
<reference evidence="2 3" key="1">
    <citation type="submission" date="2018-05" db="EMBL/GenBank/DDBJ databases">
        <title>Brachybacterium sp. M1HQ-2T, whole genome shotgun sequence.</title>
        <authorList>
            <person name="Tuo L."/>
        </authorList>
    </citation>
    <scope>NUCLEOTIDE SEQUENCE [LARGE SCALE GENOMIC DNA]</scope>
    <source>
        <strain evidence="2 3">M1HQ-2</strain>
    </source>
</reference>
<dbReference type="AlphaFoldDB" id="A0A2U2RI94"/>
<dbReference type="InterPro" id="IPR016867">
    <property type="entry name" value="GcvR"/>
</dbReference>
<dbReference type="Pfam" id="PF13740">
    <property type="entry name" value="ACT_6"/>
    <property type="match status" value="1"/>
</dbReference>
<dbReference type="PANTHER" id="PTHR34875:SF6">
    <property type="entry name" value="UPF0237 PROTEIN MJ1558"/>
    <property type="match status" value="1"/>
</dbReference>
<dbReference type="RefSeq" id="WP_109276575.1">
    <property type="nucleotide sequence ID" value="NZ_QFKX01000005.1"/>
</dbReference>
<dbReference type="Proteomes" id="UP000245590">
    <property type="component" value="Unassembled WGS sequence"/>
</dbReference>
<sequence>MTQLVLTAIGEDREGLVSALSRVVEDQGGNWLDSQFAQLAGTFAGIVLVEIPEERATALEASVAELLAEVGWSIEVTRAPEGGSAHGAIPGEAASPSAEPLRVRLVGQDRPGMVRQISRALAEQGVSIDSFRSWTTDTPEGGGVLFEAEALVRVPESLGEDAVRDALEPLANELMVDLDLEPAEA</sequence>
<name>A0A2U2RI94_9MICO</name>
<comment type="caution">
    <text evidence="2">The sequence shown here is derived from an EMBL/GenBank/DDBJ whole genome shotgun (WGS) entry which is preliminary data.</text>
</comment>
<dbReference type="Gene3D" id="3.30.70.260">
    <property type="match status" value="2"/>
</dbReference>
<feature type="domain" description="ACT" evidence="1">
    <location>
        <begin position="102"/>
        <end position="185"/>
    </location>
</feature>
<dbReference type="InterPro" id="IPR002912">
    <property type="entry name" value="ACT_dom"/>
</dbReference>
<dbReference type="PROSITE" id="PS51671">
    <property type="entry name" value="ACT"/>
    <property type="match status" value="1"/>
</dbReference>
<dbReference type="Pfam" id="PF01842">
    <property type="entry name" value="ACT"/>
    <property type="match status" value="1"/>
</dbReference>
<dbReference type="SUPFAM" id="SSF55021">
    <property type="entry name" value="ACT-like"/>
    <property type="match status" value="2"/>
</dbReference>
<dbReference type="InterPro" id="IPR045865">
    <property type="entry name" value="ACT-like_dom_sf"/>
</dbReference>
<evidence type="ECO:0000259" key="1">
    <source>
        <dbReference type="PROSITE" id="PS51671"/>
    </source>
</evidence>
<dbReference type="CDD" id="cd04869">
    <property type="entry name" value="ACT_GcvR_2"/>
    <property type="match status" value="1"/>
</dbReference>
<dbReference type="GO" id="GO:0006355">
    <property type="term" value="P:regulation of DNA-templated transcription"/>
    <property type="evidence" value="ECO:0007669"/>
    <property type="project" value="InterPro"/>
</dbReference>
<keyword evidence="3" id="KW-1185">Reference proteome</keyword>
<dbReference type="EMBL" id="QFKX01000005">
    <property type="protein sequence ID" value="PWH05612.1"/>
    <property type="molecule type" value="Genomic_DNA"/>
</dbReference>
<dbReference type="OrthoDB" id="12860at2"/>
<dbReference type="InterPro" id="IPR050990">
    <property type="entry name" value="UPF0237/GcvR_regulator"/>
</dbReference>
<accession>A0A2U2RI94</accession>